<dbReference type="GO" id="GO:0005658">
    <property type="term" value="C:alpha DNA polymerase:primase complex"/>
    <property type="evidence" value="ECO:0007669"/>
    <property type="project" value="TreeGrafter"/>
</dbReference>
<dbReference type="GO" id="GO:0003677">
    <property type="term" value="F:DNA binding"/>
    <property type="evidence" value="ECO:0007669"/>
    <property type="project" value="InterPro"/>
</dbReference>
<dbReference type="Proteomes" id="UP001370490">
    <property type="component" value="Unassembled WGS sequence"/>
</dbReference>
<dbReference type="InterPro" id="IPR013627">
    <property type="entry name" value="Pol_alpha_B_N"/>
</dbReference>
<protein>
    <recommendedName>
        <fullName evidence="3">DNA polymerase alpha subunit B</fullName>
    </recommendedName>
</protein>
<dbReference type="InterPro" id="IPR007185">
    <property type="entry name" value="DNA_pol_a/d/e_bsu"/>
</dbReference>
<evidence type="ECO:0000313" key="8">
    <source>
        <dbReference type="EMBL" id="KAK6930864.1"/>
    </source>
</evidence>
<keyword evidence="5" id="KW-0539">Nucleus</keyword>
<sequence length="568" mass="63627">MEEEIKAAFAKNNFSIDDEERVLQKCVTFCINFKLSPSDLVSSWEVYFLNRQWNEPKVQDAQMEGFLLHLQNEQKEAAIKEEMHLHMYSSNDVDMILNDEYEDKDGILGTPANKSENLISEENGSTARANGYSVSVEKHSSLVTPFGTRRNKFVVQYSLNDKPNRGDMEKEHDPEDLEEDIIRRVKPSTRCSLQIHRSQPEPGCRFMYDRIEDKFNYLESRIKMYGTALVNSRLYEDPADPSVASQVVGIEGHNPSGHCLIASKLVDSIPLSISADLDLHPAKKQTMDPEFQPTDSSPVPAELSITAAAGPFTTTDNLMFEPLMELLSYARRKPPQLLVLLGPFIDSEHPEIKKGSVDRSFDDIFHLEILRRLQDYVEYMGPSTHVVLVPSVRDANHDFVFPQPAFDLHSLDLKPQIISLTNPAFFGANEVKVGCCSIDILKQLSGEEFSRRPTDVTASDRMSRLASHIISQRSFYPLYPPSEEVPMDFSLAPEAVQIPSIPEILILPSDLAPFVKVLSLGQRSEGEEQVKCICVNPGRLAKGVGGGNFAEISYCGTPDATSASIIRI</sequence>
<evidence type="ECO:0000256" key="3">
    <source>
        <dbReference type="ARBA" id="ARBA00018596"/>
    </source>
</evidence>
<comment type="subcellular location">
    <subcellularLocation>
        <location evidence="1">Nucleus</location>
    </subcellularLocation>
</comment>
<dbReference type="Pfam" id="PF08418">
    <property type="entry name" value="Pol_alpha_B_N"/>
    <property type="match status" value="1"/>
</dbReference>
<dbReference type="PIRSF" id="PIRSF018300">
    <property type="entry name" value="DNA_pol_alph_2"/>
    <property type="match status" value="1"/>
</dbReference>
<dbReference type="PANTHER" id="PTHR23061:SF12">
    <property type="entry name" value="DNA POLYMERASE ALPHA SUBUNIT B"/>
    <property type="match status" value="1"/>
</dbReference>
<evidence type="ECO:0000256" key="1">
    <source>
        <dbReference type="ARBA" id="ARBA00004123"/>
    </source>
</evidence>
<evidence type="ECO:0000313" key="9">
    <source>
        <dbReference type="Proteomes" id="UP001370490"/>
    </source>
</evidence>
<dbReference type="EMBL" id="JBAMMX010000011">
    <property type="protein sequence ID" value="KAK6930864.1"/>
    <property type="molecule type" value="Genomic_DNA"/>
</dbReference>
<gene>
    <name evidence="8" type="ORF">RJ641_002657</name>
</gene>
<evidence type="ECO:0000256" key="4">
    <source>
        <dbReference type="ARBA" id="ARBA00022705"/>
    </source>
</evidence>
<evidence type="ECO:0000256" key="2">
    <source>
        <dbReference type="ARBA" id="ARBA00007299"/>
    </source>
</evidence>
<evidence type="ECO:0000256" key="5">
    <source>
        <dbReference type="ARBA" id="ARBA00023242"/>
    </source>
</evidence>
<dbReference type="FunFam" id="3.60.21.60:FF:000004">
    <property type="entry name" value="DNA polymerase alpha subunit B"/>
    <property type="match status" value="1"/>
</dbReference>
<dbReference type="PANTHER" id="PTHR23061">
    <property type="entry name" value="DNA POLYMERASE 2 ALPHA 70 KDA SUBUNIT"/>
    <property type="match status" value="1"/>
</dbReference>
<reference evidence="8 9" key="1">
    <citation type="submission" date="2023-12" db="EMBL/GenBank/DDBJ databases">
        <title>A high-quality genome assembly for Dillenia turbinata (Dilleniales).</title>
        <authorList>
            <person name="Chanderbali A."/>
        </authorList>
    </citation>
    <scope>NUCLEOTIDE SEQUENCE [LARGE SCALE GENOMIC DNA]</scope>
    <source>
        <strain evidence="8">LSX21</strain>
        <tissue evidence="8">Leaf</tissue>
    </source>
</reference>
<keyword evidence="4" id="KW-0235">DNA replication</keyword>
<dbReference type="AlphaFoldDB" id="A0AAN8VCD3"/>
<evidence type="ECO:0000259" key="7">
    <source>
        <dbReference type="Pfam" id="PF08418"/>
    </source>
</evidence>
<organism evidence="8 9">
    <name type="scientific">Dillenia turbinata</name>
    <dbReference type="NCBI Taxonomy" id="194707"/>
    <lineage>
        <taxon>Eukaryota</taxon>
        <taxon>Viridiplantae</taxon>
        <taxon>Streptophyta</taxon>
        <taxon>Embryophyta</taxon>
        <taxon>Tracheophyta</taxon>
        <taxon>Spermatophyta</taxon>
        <taxon>Magnoliopsida</taxon>
        <taxon>eudicotyledons</taxon>
        <taxon>Gunneridae</taxon>
        <taxon>Pentapetalae</taxon>
        <taxon>Dilleniales</taxon>
        <taxon>Dilleniaceae</taxon>
        <taxon>Dillenia</taxon>
    </lineage>
</organism>
<evidence type="ECO:0000259" key="6">
    <source>
        <dbReference type="Pfam" id="PF04042"/>
    </source>
</evidence>
<keyword evidence="9" id="KW-1185">Reference proteome</keyword>
<dbReference type="InterPro" id="IPR016722">
    <property type="entry name" value="DNA_pol_alpha_bsu"/>
</dbReference>
<name>A0AAN8VCD3_9MAGN</name>
<feature type="domain" description="DNA polymerase alpha/delta/epsilon subunit B" evidence="6">
    <location>
        <begin position="306"/>
        <end position="516"/>
    </location>
</feature>
<comment type="caution">
    <text evidence="8">The sequence shown here is derived from an EMBL/GenBank/DDBJ whole genome shotgun (WGS) entry which is preliminary data.</text>
</comment>
<dbReference type="Gene3D" id="3.60.21.60">
    <property type="match status" value="2"/>
</dbReference>
<dbReference type="Pfam" id="PF04042">
    <property type="entry name" value="DNA_pol_E_B"/>
    <property type="match status" value="1"/>
</dbReference>
<dbReference type="GO" id="GO:0006270">
    <property type="term" value="P:DNA replication initiation"/>
    <property type="evidence" value="ECO:0007669"/>
    <property type="project" value="TreeGrafter"/>
</dbReference>
<comment type="similarity">
    <text evidence="2">Belongs to the DNA polymerase alpha subunit B family.</text>
</comment>
<feature type="domain" description="DNA polymerase alpha subunit B N-terminal" evidence="7">
    <location>
        <begin position="3"/>
        <end position="51"/>
    </location>
</feature>
<accession>A0AAN8VCD3</accession>
<proteinExistence type="inferred from homology"/>